<feature type="compositionally biased region" description="Polar residues" evidence="1">
    <location>
        <begin position="1"/>
        <end position="11"/>
    </location>
</feature>
<dbReference type="AlphaFoldDB" id="A0A0U3N445"/>
<dbReference type="STRING" id="76731.RD2015_4539"/>
<accession>A0A0U3N445</accession>
<feature type="compositionally biased region" description="Polar residues" evidence="1">
    <location>
        <begin position="243"/>
        <end position="261"/>
    </location>
</feature>
<feature type="compositionally biased region" description="Low complexity" evidence="1">
    <location>
        <begin position="262"/>
        <end position="278"/>
    </location>
</feature>
<keyword evidence="3" id="KW-1185">Reference proteome</keyword>
<organism evidence="2 3">
    <name type="scientific">Roseateles depolymerans</name>
    <dbReference type="NCBI Taxonomy" id="76731"/>
    <lineage>
        <taxon>Bacteria</taxon>
        <taxon>Pseudomonadati</taxon>
        <taxon>Pseudomonadota</taxon>
        <taxon>Betaproteobacteria</taxon>
        <taxon>Burkholderiales</taxon>
        <taxon>Sphaerotilaceae</taxon>
        <taxon>Roseateles</taxon>
    </lineage>
</organism>
<gene>
    <name evidence="2" type="ORF">RD2015_4539</name>
</gene>
<feature type="region of interest" description="Disordered" evidence="1">
    <location>
        <begin position="412"/>
        <end position="536"/>
    </location>
</feature>
<dbReference type="KEGG" id="rdp:RD2015_4539"/>
<evidence type="ECO:0000313" key="2">
    <source>
        <dbReference type="EMBL" id="ALV08980.1"/>
    </source>
</evidence>
<feature type="region of interest" description="Disordered" evidence="1">
    <location>
        <begin position="307"/>
        <end position="390"/>
    </location>
</feature>
<proteinExistence type="predicted"/>
<reference evidence="2 3" key="1">
    <citation type="submission" date="2015-12" db="EMBL/GenBank/DDBJ databases">
        <title>Complete genome of Roseateles depolymerans KCTC 42856.</title>
        <authorList>
            <person name="Kim K.M."/>
        </authorList>
    </citation>
    <scope>NUCLEOTIDE SEQUENCE [LARGE SCALE GENOMIC DNA]</scope>
    <source>
        <strain evidence="2 3">KCTC 42856</strain>
    </source>
</reference>
<protein>
    <submittedName>
        <fullName evidence="2">Uncharacterized protein</fullName>
    </submittedName>
</protein>
<name>A0A0U3N445_9BURK</name>
<feature type="region of interest" description="Disordered" evidence="1">
    <location>
        <begin position="554"/>
        <end position="581"/>
    </location>
</feature>
<evidence type="ECO:0000313" key="3">
    <source>
        <dbReference type="Proteomes" id="UP000060699"/>
    </source>
</evidence>
<dbReference type="RefSeq" id="WP_147307198.1">
    <property type="nucleotide sequence ID" value="NZ_CP013729.1"/>
</dbReference>
<dbReference type="Proteomes" id="UP000060699">
    <property type="component" value="Chromosome"/>
</dbReference>
<dbReference type="PATRIC" id="fig|76731.3.peg.4649"/>
<feature type="compositionally biased region" description="Low complexity" evidence="1">
    <location>
        <begin position="558"/>
        <end position="569"/>
    </location>
</feature>
<sequence length="634" mass="68234">MSFSLTSSAGPSQEALVMSPDFPDAPDVAPPDPQMTSDILAQEPPEPVNYGSDSREWRRCLADVMDAQHRLQDALLRKNPWIYYVVSDRFQRYDALTAALSKLLPGTFGKDKERFFVEKIHQFRIALWSLSQLLRQAHDPSIPVLLQEISASVNLARRLLRQLEDEQPPSASTLAMRHQLEHLLFSLDRCSTLESCRSAMAALDTRRRHLQQEYVTQRLLSGSPSIAPASIRPAPWERASAPQDVQTMQSTYGAPRPSSSTPPHLSRHPSPYLSLHSSPHLPPHLPPWLPPPYSPAPYVQPSPVLPAALSAAPDDSSRGPSGARAYALRDGGSSGAAPVRSCGTLRSPPDGPARGYTDARTASGRLPSPEDGRVPSPQTVRLPAPQADPHPTFLFRAEEAVPLESLPMTVRGSPTWMFQPDVGDGGTGAVAGAGQRDGEAGAPQSGPAPLQLPADAQAPGKRRARRSQLPDAARLQGTTAGTTAGRSAGKSAGKSADKHTSTKVDTKVDTDSGTESTKLPPRRKRPAGEVPGLSTRLSAHTVISTVKRLDVRTVVQRTSTSTSTSTSTTRPRHASSYPPTGWDPDMVTLVFPRSVAVPLEPSPLEDEPLVMEVFEEPIPVEDECSSSSTSSQGT</sequence>
<evidence type="ECO:0000256" key="1">
    <source>
        <dbReference type="SAM" id="MobiDB-lite"/>
    </source>
</evidence>
<feature type="compositionally biased region" description="Basic and acidic residues" evidence="1">
    <location>
        <begin position="495"/>
        <end position="510"/>
    </location>
</feature>
<feature type="region of interest" description="Disordered" evidence="1">
    <location>
        <begin position="226"/>
        <end position="278"/>
    </location>
</feature>
<dbReference type="EMBL" id="CP013729">
    <property type="protein sequence ID" value="ALV08980.1"/>
    <property type="molecule type" value="Genomic_DNA"/>
</dbReference>
<feature type="compositionally biased region" description="Low complexity" evidence="1">
    <location>
        <begin position="447"/>
        <end position="459"/>
    </location>
</feature>
<feature type="region of interest" description="Disordered" evidence="1">
    <location>
        <begin position="1"/>
        <end position="53"/>
    </location>
</feature>
<feature type="compositionally biased region" description="Low complexity" evidence="1">
    <location>
        <begin position="477"/>
        <end position="494"/>
    </location>
</feature>